<comment type="catalytic activity">
    <reaction evidence="10">
        <text>pyranose + acceptor = pyranos-2-ulose + reduced acceptor.</text>
        <dbReference type="EC" id="1.1.99.29"/>
    </reaction>
</comment>
<name>A0A8H6HNX6_9AGAR</name>
<protein>
    <recommendedName>
        <fullName evidence="5">pyranose dehydrogenase (acceptor)</fullName>
        <ecNumber evidence="5">1.1.99.29</ecNumber>
    </recommendedName>
</protein>
<keyword evidence="6" id="KW-0964">Secreted</keyword>
<comment type="function">
    <text evidence="9">Catalyzes the single-oxidation or sequential double oxidation reaction of carbohydrates primarily at carbon-2 and/or carbon-3 with the concomitant reduction of the flavin. The enzyme exhibits a broad sugar substrate specificity, oxidizing different aldopyranoses to the corresponding C-1, C-2, C-3 or C-1,2, C-2,3 and C-3,4 (di)dehydro sugars with substrate-specific regioselectivity. Accepts only a narrow range of electron acceptors such as substituted benzoquinones and complexed metal ions and reacts extremely slowly with O(2) as acceptor. May play a role in the natural recycling of plant matter by oxidizing all major monosaccharides in lignocellulose and by reducing quinone compounds or reactive radical species generated during lignin depolymerization.</text>
</comment>
<comment type="caution">
    <text evidence="19">The sequence shown here is derived from an EMBL/GenBank/DDBJ whole genome shotgun (WGS) entry which is preliminary data.</text>
</comment>
<dbReference type="EMBL" id="JACGCI010000061">
    <property type="protein sequence ID" value="KAF6749797.1"/>
    <property type="molecule type" value="Genomic_DNA"/>
</dbReference>
<feature type="active site" description="Proton acceptor" evidence="15">
    <location>
        <position position="583"/>
    </location>
</feature>
<dbReference type="GO" id="GO:0033718">
    <property type="term" value="F:pyranose dehydrogenase (acceptor) activity"/>
    <property type="evidence" value="ECO:0007669"/>
    <property type="project" value="UniProtKB-EC"/>
</dbReference>
<comment type="subunit">
    <text evidence="4">Monomer.</text>
</comment>
<comment type="cofactor">
    <cofactor evidence="1 16">
        <name>FAD</name>
        <dbReference type="ChEBI" id="CHEBI:57692"/>
    </cofactor>
</comment>
<dbReference type="GO" id="GO:0005576">
    <property type="term" value="C:extracellular region"/>
    <property type="evidence" value="ECO:0007669"/>
    <property type="project" value="UniProtKB-SubCell"/>
</dbReference>
<dbReference type="InterPro" id="IPR007867">
    <property type="entry name" value="GMC_OxRtase_C"/>
</dbReference>
<evidence type="ECO:0000256" key="7">
    <source>
        <dbReference type="ARBA" id="ARBA00022630"/>
    </source>
</evidence>
<dbReference type="InterPro" id="IPR012132">
    <property type="entry name" value="GMC_OxRdtase"/>
</dbReference>
<dbReference type="Pfam" id="PF05199">
    <property type="entry name" value="GMC_oxred_C"/>
    <property type="match status" value="1"/>
</dbReference>
<dbReference type="Pfam" id="PF00732">
    <property type="entry name" value="GMC_oxred_N"/>
    <property type="match status" value="1"/>
</dbReference>
<keyword evidence="8 16" id="KW-0274">FAD</keyword>
<dbReference type="Proteomes" id="UP000521943">
    <property type="component" value="Unassembled WGS sequence"/>
</dbReference>
<evidence type="ECO:0000256" key="9">
    <source>
        <dbReference type="ARBA" id="ARBA00024699"/>
    </source>
</evidence>
<evidence type="ECO:0000256" key="6">
    <source>
        <dbReference type="ARBA" id="ARBA00022525"/>
    </source>
</evidence>
<gene>
    <name evidence="19" type="ORF">DFP72DRAFT_1142018</name>
</gene>
<evidence type="ECO:0000256" key="2">
    <source>
        <dbReference type="ARBA" id="ARBA00004613"/>
    </source>
</evidence>
<evidence type="ECO:0000256" key="3">
    <source>
        <dbReference type="ARBA" id="ARBA00010790"/>
    </source>
</evidence>
<dbReference type="Gene3D" id="3.50.50.60">
    <property type="entry name" value="FAD/NAD(P)-binding domain"/>
    <property type="match status" value="1"/>
</dbReference>
<evidence type="ECO:0000256" key="14">
    <source>
        <dbReference type="ARBA" id="ARBA00034059"/>
    </source>
</evidence>
<evidence type="ECO:0000256" key="11">
    <source>
        <dbReference type="ARBA" id="ARBA00034010"/>
    </source>
</evidence>
<comment type="subcellular location">
    <subcellularLocation>
        <location evidence="2">Secreted</location>
    </subcellularLocation>
</comment>
<evidence type="ECO:0000256" key="5">
    <source>
        <dbReference type="ARBA" id="ARBA00013177"/>
    </source>
</evidence>
<reference evidence="19 20" key="1">
    <citation type="submission" date="2020-07" db="EMBL/GenBank/DDBJ databases">
        <title>Comparative genomics of pyrophilous fungi reveals a link between fire events and developmental genes.</title>
        <authorList>
            <consortium name="DOE Joint Genome Institute"/>
            <person name="Steindorff A.S."/>
            <person name="Carver A."/>
            <person name="Calhoun S."/>
            <person name="Stillman K."/>
            <person name="Liu H."/>
            <person name="Lipzen A."/>
            <person name="Pangilinan J."/>
            <person name="Labutti K."/>
            <person name="Bruns T.D."/>
            <person name="Grigoriev I.V."/>
        </authorList>
    </citation>
    <scope>NUCLEOTIDE SEQUENCE [LARGE SCALE GENOMIC DNA]</scope>
    <source>
        <strain evidence="19 20">CBS 144469</strain>
    </source>
</reference>
<evidence type="ECO:0000256" key="1">
    <source>
        <dbReference type="ARBA" id="ARBA00001974"/>
    </source>
</evidence>
<comment type="similarity">
    <text evidence="3">Belongs to the GMC oxidoreductase family.</text>
</comment>
<keyword evidence="20" id="KW-1185">Reference proteome</keyword>
<dbReference type="GO" id="GO:0050660">
    <property type="term" value="F:flavin adenine dinucleotide binding"/>
    <property type="evidence" value="ECO:0007669"/>
    <property type="project" value="InterPro"/>
</dbReference>
<feature type="chain" id="PRO_5034105110" description="pyranose dehydrogenase (acceptor)" evidence="17">
    <location>
        <begin position="22"/>
        <end position="602"/>
    </location>
</feature>
<comment type="catalytic activity">
    <reaction evidence="11">
        <text>pyranose + acceptor = pyranos-2,3-diulose + reduced acceptor.</text>
        <dbReference type="EC" id="1.1.99.29"/>
    </reaction>
</comment>
<dbReference type="PANTHER" id="PTHR11552">
    <property type="entry name" value="GLUCOSE-METHANOL-CHOLINE GMC OXIDOREDUCTASE"/>
    <property type="match status" value="1"/>
</dbReference>
<evidence type="ECO:0000256" key="4">
    <source>
        <dbReference type="ARBA" id="ARBA00011245"/>
    </source>
</evidence>
<dbReference type="EC" id="1.1.99.29" evidence="5"/>
<dbReference type="PROSITE" id="PS00624">
    <property type="entry name" value="GMC_OXRED_2"/>
    <property type="match status" value="1"/>
</dbReference>
<keyword evidence="7" id="KW-0285">Flavoprotein</keyword>
<comment type="catalytic activity">
    <reaction evidence="12">
        <text>pyranose + acceptor = pyranos-3-ulose + reduced acceptor.</text>
        <dbReference type="EC" id="1.1.99.29"/>
    </reaction>
</comment>
<sequence length="602" mass="63624">MQFSTGLRAVLASLLIVPALGGLLADVSNLPNDLTYDYIVVGAGTAGNVIANRLSANGNYEVLVLEAGVSDDGVLAAHAPFLGPSLTPGTPYDWNYTVAAQAGLDGRSFPYPRGKLLGGCSSVNYMVHQFGSSEDYDKLAKDTGDSSWSWKNIRQYIFKHERIVAPADGHNTVGQYTPANHGTTGTLPVSLPGNSQGIDARVIATTKEQAAEFPFNQDMGGGDVLGVGWVQNSIGNGERSSSSTTYLAEALKRPNVDLLLNAQVTKLVQTGTTFLPPFGPSVPAFRSLQFSKGPGAPVTTVMARKEIILSAGSINTPQILLLSGIGPKADLQALGIKTIIDNPSVGRNLSDHVLLPNIYNVKSGESLDNLLRDPALIGPAIDQWNTTRTGVLANGVTNNLGFLRLPSNATIFKTQKDPATGPKASHWELLALNFWINPGVPQPPAGDFVTFISALISPTSRGFVKLASADPFKAPIIDPNMVTTEFDKFALREAVRATKRFAAGSAWKDYITSPWGGLSATSDADIDAYVRGQSTTVFHPIGTSSMTAKGAKYGVVDPDLKVKGTDGLRIVDASILPTIPNAHTQGPTYLIAEKAAAAILNC</sequence>
<dbReference type="InterPro" id="IPR036188">
    <property type="entry name" value="FAD/NAD-bd_sf"/>
</dbReference>
<feature type="domain" description="Glucose-methanol-choline oxidoreductase N-terminal" evidence="18">
    <location>
        <begin position="312"/>
        <end position="326"/>
    </location>
</feature>
<dbReference type="InterPro" id="IPR000172">
    <property type="entry name" value="GMC_OxRdtase_N"/>
</dbReference>
<keyword evidence="17" id="KW-0732">Signal</keyword>
<evidence type="ECO:0000313" key="20">
    <source>
        <dbReference type="Proteomes" id="UP000521943"/>
    </source>
</evidence>
<evidence type="ECO:0000256" key="13">
    <source>
        <dbReference type="ARBA" id="ARBA00034050"/>
    </source>
</evidence>
<evidence type="ECO:0000256" key="10">
    <source>
        <dbReference type="ARBA" id="ARBA00033986"/>
    </source>
</evidence>
<dbReference type="AlphaFoldDB" id="A0A8H6HNX6"/>
<evidence type="ECO:0000259" key="18">
    <source>
        <dbReference type="PROSITE" id="PS00624"/>
    </source>
</evidence>
<evidence type="ECO:0000313" key="19">
    <source>
        <dbReference type="EMBL" id="KAF6749797.1"/>
    </source>
</evidence>
<evidence type="ECO:0000256" key="15">
    <source>
        <dbReference type="PIRSR" id="PIRSR000137-1"/>
    </source>
</evidence>
<proteinExistence type="inferred from homology"/>
<dbReference type="OrthoDB" id="269227at2759"/>
<dbReference type="SUPFAM" id="SSF51905">
    <property type="entry name" value="FAD/NAD(P)-binding domain"/>
    <property type="match status" value="1"/>
</dbReference>
<comment type="catalytic activity">
    <reaction evidence="13">
        <text>a pyranoside + acceptor = a pyranosid-3-ulose + reduced acceptor.</text>
        <dbReference type="EC" id="1.1.99.29"/>
    </reaction>
</comment>
<feature type="signal peptide" evidence="17">
    <location>
        <begin position="1"/>
        <end position="21"/>
    </location>
</feature>
<evidence type="ECO:0000256" key="8">
    <source>
        <dbReference type="ARBA" id="ARBA00022827"/>
    </source>
</evidence>
<organism evidence="19 20">
    <name type="scientific">Ephemerocybe angulata</name>
    <dbReference type="NCBI Taxonomy" id="980116"/>
    <lineage>
        <taxon>Eukaryota</taxon>
        <taxon>Fungi</taxon>
        <taxon>Dikarya</taxon>
        <taxon>Basidiomycota</taxon>
        <taxon>Agaricomycotina</taxon>
        <taxon>Agaricomycetes</taxon>
        <taxon>Agaricomycetidae</taxon>
        <taxon>Agaricales</taxon>
        <taxon>Agaricineae</taxon>
        <taxon>Psathyrellaceae</taxon>
        <taxon>Ephemerocybe</taxon>
    </lineage>
</organism>
<dbReference type="Gene3D" id="3.30.560.10">
    <property type="entry name" value="Glucose Oxidase, domain 3"/>
    <property type="match status" value="1"/>
</dbReference>
<accession>A0A8H6HNX6</accession>
<feature type="active site" description="Proton donor" evidence="15">
    <location>
        <position position="539"/>
    </location>
</feature>
<comment type="catalytic activity">
    <reaction evidence="14">
        <text>a pyranoside + acceptor = a pyranosid-3,4-diulose + reduced acceptor.</text>
        <dbReference type="EC" id="1.1.99.29"/>
    </reaction>
</comment>
<dbReference type="SUPFAM" id="SSF54373">
    <property type="entry name" value="FAD-linked reductases, C-terminal domain"/>
    <property type="match status" value="1"/>
</dbReference>
<dbReference type="PIRSF" id="PIRSF000137">
    <property type="entry name" value="Alcohol_oxidase"/>
    <property type="match status" value="1"/>
</dbReference>
<feature type="binding site" evidence="16">
    <location>
        <position position="264"/>
    </location>
    <ligand>
        <name>FAD</name>
        <dbReference type="ChEBI" id="CHEBI:57692"/>
    </ligand>
</feature>
<evidence type="ECO:0000256" key="17">
    <source>
        <dbReference type="SAM" id="SignalP"/>
    </source>
</evidence>
<dbReference type="PANTHER" id="PTHR11552:SF147">
    <property type="entry name" value="CHOLINE DEHYDROGENASE, MITOCHONDRIAL"/>
    <property type="match status" value="1"/>
</dbReference>
<evidence type="ECO:0000256" key="16">
    <source>
        <dbReference type="PIRSR" id="PIRSR000137-2"/>
    </source>
</evidence>
<evidence type="ECO:0000256" key="12">
    <source>
        <dbReference type="ARBA" id="ARBA00034029"/>
    </source>
</evidence>
<feature type="binding site" evidence="16">
    <location>
        <begin position="124"/>
        <end position="127"/>
    </location>
    <ligand>
        <name>FAD</name>
        <dbReference type="ChEBI" id="CHEBI:57692"/>
    </ligand>
</feature>